<dbReference type="GO" id="GO:0004630">
    <property type="term" value="F:phospholipase D activity"/>
    <property type="evidence" value="ECO:0007669"/>
    <property type="project" value="UniProtKB-UniRule"/>
</dbReference>
<comment type="similarity">
    <text evidence="2 7">Belongs to the phospholipase D family.</text>
</comment>
<evidence type="ECO:0000256" key="7">
    <source>
        <dbReference type="PIRNR" id="PIRNR009376"/>
    </source>
</evidence>
<evidence type="ECO:0000256" key="6">
    <source>
        <dbReference type="ARBA" id="ARBA00023098"/>
    </source>
</evidence>
<dbReference type="SMART" id="SM00155">
    <property type="entry name" value="PLDc"/>
    <property type="match status" value="2"/>
</dbReference>
<keyword evidence="5 7" id="KW-0442">Lipid degradation</keyword>
<evidence type="ECO:0000256" key="1">
    <source>
        <dbReference type="ARBA" id="ARBA00000798"/>
    </source>
</evidence>
<dbReference type="InterPro" id="IPR001683">
    <property type="entry name" value="PX_dom"/>
</dbReference>
<dbReference type="PROSITE" id="PS50003">
    <property type="entry name" value="PH_DOMAIN"/>
    <property type="match status" value="1"/>
</dbReference>
<dbReference type="Gene3D" id="3.30.870.10">
    <property type="entry name" value="Endonuclease Chain A"/>
    <property type="match status" value="2"/>
</dbReference>
<dbReference type="InterPro" id="IPR036871">
    <property type="entry name" value="PX_dom_sf"/>
</dbReference>
<feature type="compositionally biased region" description="Low complexity" evidence="8">
    <location>
        <begin position="34"/>
        <end position="46"/>
    </location>
</feature>
<accession>A0A2N1JF85</accession>
<dbReference type="GO" id="GO:0006654">
    <property type="term" value="P:phosphatidic acid biosynthetic process"/>
    <property type="evidence" value="ECO:0007669"/>
    <property type="project" value="InterPro"/>
</dbReference>
<proteinExistence type="inferred from homology"/>
<feature type="region of interest" description="Disordered" evidence="8">
    <location>
        <begin position="24"/>
        <end position="80"/>
    </location>
</feature>
<dbReference type="OrthoDB" id="14911at2759"/>
<evidence type="ECO:0000313" key="13">
    <source>
        <dbReference type="Proteomes" id="UP000232875"/>
    </source>
</evidence>
<sequence length="1140" mass="130842">MADTAAPPPQMLPVVIPVDTIDDIGRNALPNRDAPPSTTAAPTATTQDPISSQLPAAPGRQQEENQGVSNEPGNKPRPRFQNFMRLRGQRSEQNRQRAPVSVVDQLQFGMLPVAMVKMQLERDEHNDPPIPILGQELSAKITHTVHTGNTGHTLYRIELDYAFGMIRWAIYREVRDFLALHTYLRTQSVRGYLNKTTTRGNTDGEEGLPRFPRALLVGLLSIQHMPKWLSQRPEDEKEDALSDREAREALELYLNRLVRRVAFTAQVNRVCLFLEFSVMSLQMACIQGELGKQGYLKIKSRSSPHSIMKFGTRERIPRWFIVRESCIVVMEQAASLNIHDVFLMDQEFELVQGRHLQPHVVEYSNDEIRFVEKSGDKNKSRVRTGATAHHYFKRHNFYVKNAERKMKLGAKSEREMEQFLMSIKWVAARNQYGQPNRFGSFAPIRCKANAQWLVDGRDYFWALSEAISNARERIYIHDWWLSPELYLRRPGTLEWRLDHLLKRKAEEGVHIYIVLYNEVANQFTPTDSGYSKQHLMALHSNIFVQRSPNHFQMGTFYWAHHEKVCIVDEMVAFMGGFDLCFGRWDTPSHALVDDPYMEHPEGLSLTPGFLGPTLDGKHEAQVWPGQDYANERVAEWHTLNKPEQDVINRERAPRMPWHDTGVQIMGQPARDLCRHFVQRWNMLLRSKNHTRKMSFLMPPPELGPEELKEYGVQGTCEIQICRSAGPWSLHTPKTVEHSVQNAYLKCIQMSDHFVYIENQFFVTSTALDNVQIENSIGLALVERIVRAHRQGTPWRAIIVIPLTPGFPMSYDNPESSSLRIIQSLQYLSISRGPNSIFGRLLRAGVNPDEYIGFFSLRTWGMLRNGRLSTEQLYIHGKTMVVDDRIALIGSANINERSQRGDRDSELLAVIRDEDMIDSTMAGQPYKVGRFAHTLRLRQMREHAGIDTDMLENAALKHEAYKPKRTPAKPSANANTSLPSMPGRRRTHSRSNNLFAPLFSVPEVDPDAFIDPLDPEFYEDVWLNIADYNTYAFRCVFHCVPDDDIKTWVAYTEAMHWSSRLNRSLWQRPASQSNAPLQWAGETLQPEPDVFSAQEHDQMVALLQTCCGNLVHHPLLFMEQEAAASNFMFPMDHITPTMVFD</sequence>
<dbReference type="InterPro" id="IPR015679">
    <property type="entry name" value="PLipase_D_fam"/>
</dbReference>
<keyword evidence="13" id="KW-1185">Reference proteome</keyword>
<dbReference type="Gene3D" id="3.30.1520.10">
    <property type="entry name" value="Phox-like domain"/>
    <property type="match status" value="1"/>
</dbReference>
<dbReference type="PANTHER" id="PTHR18896">
    <property type="entry name" value="PHOSPHOLIPASE D"/>
    <property type="match status" value="1"/>
</dbReference>
<dbReference type="InterPro" id="IPR016555">
    <property type="entry name" value="PLipase_D_euk"/>
</dbReference>
<name>A0A2N1JF85_9BASI</name>
<dbReference type="FunFam" id="3.30.870.10:FF:000011">
    <property type="entry name" value="Phospholipase"/>
    <property type="match status" value="1"/>
</dbReference>
<evidence type="ECO:0000313" key="12">
    <source>
        <dbReference type="EMBL" id="PKI85217.1"/>
    </source>
</evidence>
<dbReference type="CDD" id="cd09141">
    <property type="entry name" value="PLDc_vPLD1_2_yPLD_like_2"/>
    <property type="match status" value="1"/>
</dbReference>
<evidence type="ECO:0000259" key="11">
    <source>
        <dbReference type="PROSITE" id="PS50195"/>
    </source>
</evidence>
<comment type="catalytic activity">
    <reaction evidence="1 7">
        <text>a 1,2-diacyl-sn-glycero-3-phosphocholine + H2O = a 1,2-diacyl-sn-glycero-3-phosphate + choline + H(+)</text>
        <dbReference type="Rhea" id="RHEA:14445"/>
        <dbReference type="ChEBI" id="CHEBI:15354"/>
        <dbReference type="ChEBI" id="CHEBI:15377"/>
        <dbReference type="ChEBI" id="CHEBI:15378"/>
        <dbReference type="ChEBI" id="CHEBI:57643"/>
        <dbReference type="ChEBI" id="CHEBI:58608"/>
        <dbReference type="EC" id="3.1.4.4"/>
    </reaction>
</comment>
<feature type="domain" description="PLD phosphodiesterase" evidence="10">
    <location>
        <begin position="556"/>
        <end position="583"/>
    </location>
</feature>
<feature type="domain" description="PLD phosphodiesterase" evidence="10">
    <location>
        <begin position="870"/>
        <end position="897"/>
    </location>
</feature>
<keyword evidence="3" id="KW-0677">Repeat</keyword>
<reference evidence="12 13" key="1">
    <citation type="submission" date="2017-10" db="EMBL/GenBank/DDBJ databases">
        <title>A novel species of cold-tolerant Malassezia isolated from bats.</title>
        <authorList>
            <person name="Lorch J.M."/>
            <person name="Palmer J.M."/>
            <person name="Vanderwolf K.J."/>
            <person name="Schmidt K.Z."/>
            <person name="Verant M.L."/>
            <person name="Weller T.J."/>
            <person name="Blehert D.S."/>
        </authorList>
    </citation>
    <scope>NUCLEOTIDE SEQUENCE [LARGE SCALE GENOMIC DNA]</scope>
    <source>
        <strain evidence="12 13">NWHC:44797-103</strain>
    </source>
</reference>
<dbReference type="SMART" id="SM00312">
    <property type="entry name" value="PX"/>
    <property type="match status" value="1"/>
</dbReference>
<evidence type="ECO:0000256" key="5">
    <source>
        <dbReference type="ARBA" id="ARBA00022963"/>
    </source>
</evidence>
<dbReference type="InterPro" id="IPR001736">
    <property type="entry name" value="PLipase_D/transphosphatidylase"/>
</dbReference>
<dbReference type="PANTHER" id="PTHR18896:SF76">
    <property type="entry name" value="PHOSPHOLIPASE"/>
    <property type="match status" value="1"/>
</dbReference>
<dbReference type="PIRSF" id="PIRSF009376">
    <property type="entry name" value="Phospholipase_D_euk"/>
    <property type="match status" value="1"/>
</dbReference>
<dbReference type="PROSITE" id="PS50035">
    <property type="entry name" value="PLD"/>
    <property type="match status" value="2"/>
</dbReference>
<dbReference type="CDD" id="cd09138">
    <property type="entry name" value="PLDc_vPLD1_2_yPLD_like_1"/>
    <property type="match status" value="1"/>
</dbReference>
<evidence type="ECO:0000256" key="3">
    <source>
        <dbReference type="ARBA" id="ARBA00022737"/>
    </source>
</evidence>
<protein>
    <recommendedName>
        <fullName evidence="7">Phospholipase</fullName>
        <ecNumber evidence="7">3.1.4.4</ecNumber>
    </recommendedName>
</protein>
<organism evidence="12 13">
    <name type="scientific">Malassezia vespertilionis</name>
    <dbReference type="NCBI Taxonomy" id="2020962"/>
    <lineage>
        <taxon>Eukaryota</taxon>
        <taxon>Fungi</taxon>
        <taxon>Dikarya</taxon>
        <taxon>Basidiomycota</taxon>
        <taxon>Ustilaginomycotina</taxon>
        <taxon>Malasseziomycetes</taxon>
        <taxon>Malasseziales</taxon>
        <taxon>Malasseziaceae</taxon>
        <taxon>Malassezia</taxon>
    </lineage>
</organism>
<keyword evidence="4 7" id="KW-0378">Hydrolase</keyword>
<feature type="domain" description="PH" evidence="9">
    <location>
        <begin position="289"/>
        <end position="428"/>
    </location>
</feature>
<keyword evidence="6" id="KW-0443">Lipid metabolism</keyword>
<dbReference type="RefSeq" id="XP_056062104.1">
    <property type="nucleotide sequence ID" value="XM_056206129.1"/>
</dbReference>
<dbReference type="STRING" id="2020962.A0A2N1JF85"/>
<dbReference type="EMBL" id="KZ454988">
    <property type="protein sequence ID" value="PKI85217.1"/>
    <property type="molecule type" value="Genomic_DNA"/>
</dbReference>
<dbReference type="EC" id="3.1.4.4" evidence="7"/>
<dbReference type="InterPro" id="IPR001849">
    <property type="entry name" value="PH_domain"/>
</dbReference>
<dbReference type="GO" id="GO:0035556">
    <property type="term" value="P:intracellular signal transduction"/>
    <property type="evidence" value="ECO:0007669"/>
    <property type="project" value="InterPro"/>
</dbReference>
<dbReference type="Pfam" id="PF00614">
    <property type="entry name" value="PLDc"/>
    <property type="match status" value="1"/>
</dbReference>
<dbReference type="AlphaFoldDB" id="A0A2N1JF85"/>
<dbReference type="SUPFAM" id="SSF56024">
    <property type="entry name" value="Phospholipase D/nuclease"/>
    <property type="match status" value="2"/>
</dbReference>
<dbReference type="GO" id="GO:0035091">
    <property type="term" value="F:phosphatidylinositol binding"/>
    <property type="evidence" value="ECO:0007669"/>
    <property type="project" value="InterPro"/>
</dbReference>
<evidence type="ECO:0000256" key="4">
    <source>
        <dbReference type="ARBA" id="ARBA00022801"/>
    </source>
</evidence>
<evidence type="ECO:0000256" key="2">
    <source>
        <dbReference type="ARBA" id="ARBA00008664"/>
    </source>
</evidence>
<gene>
    <name evidence="12" type="primary">SPO14</name>
    <name evidence="12" type="ORF">MVES_001202</name>
</gene>
<feature type="domain" description="PX" evidence="11">
    <location>
        <begin position="133"/>
        <end position="280"/>
    </location>
</feature>
<dbReference type="GeneID" id="80900786"/>
<dbReference type="PROSITE" id="PS50195">
    <property type="entry name" value="PX"/>
    <property type="match status" value="1"/>
</dbReference>
<evidence type="ECO:0000256" key="8">
    <source>
        <dbReference type="SAM" id="MobiDB-lite"/>
    </source>
</evidence>
<dbReference type="Proteomes" id="UP000232875">
    <property type="component" value="Unassembled WGS sequence"/>
</dbReference>
<evidence type="ECO:0000259" key="10">
    <source>
        <dbReference type="PROSITE" id="PS50035"/>
    </source>
</evidence>
<evidence type="ECO:0000259" key="9">
    <source>
        <dbReference type="PROSITE" id="PS50003"/>
    </source>
</evidence>
<feature type="region of interest" description="Disordered" evidence="8">
    <location>
        <begin position="959"/>
        <end position="988"/>
    </location>
</feature>
<dbReference type="SMART" id="SM00233">
    <property type="entry name" value="PH"/>
    <property type="match status" value="1"/>
</dbReference>
<dbReference type="GO" id="GO:0009395">
    <property type="term" value="P:phospholipid catabolic process"/>
    <property type="evidence" value="ECO:0007669"/>
    <property type="project" value="TreeGrafter"/>
</dbReference>
<dbReference type="SUPFAM" id="SSF64268">
    <property type="entry name" value="PX domain"/>
    <property type="match status" value="1"/>
</dbReference>